<dbReference type="EMBL" id="CP031083">
    <property type="protein sequence ID" value="AYF04151.1"/>
    <property type="molecule type" value="Genomic_DNA"/>
</dbReference>
<name>A0A386UU51_9RHOB</name>
<dbReference type="Proteomes" id="UP000272010">
    <property type="component" value="Plasmid pYEE5"/>
</dbReference>
<evidence type="ECO:0000313" key="1">
    <source>
        <dbReference type="EMBL" id="AYF04151.1"/>
    </source>
</evidence>
<gene>
    <name evidence="1" type="ORF">PY32053_04660</name>
</gene>
<protein>
    <submittedName>
        <fullName evidence="1">Uncharacterized protein</fullName>
    </submittedName>
</protein>
<geneLocation type="plasmid" evidence="2">
    <name>pyee5</name>
</geneLocation>
<proteinExistence type="predicted"/>
<organism evidence="1 2">
    <name type="scientific">Paracoccus yeei</name>
    <dbReference type="NCBI Taxonomy" id="147645"/>
    <lineage>
        <taxon>Bacteria</taxon>
        <taxon>Pseudomonadati</taxon>
        <taxon>Pseudomonadota</taxon>
        <taxon>Alphaproteobacteria</taxon>
        <taxon>Rhodobacterales</taxon>
        <taxon>Paracoccaceae</taxon>
        <taxon>Paracoccus</taxon>
    </lineage>
</organism>
<keyword evidence="1" id="KW-0614">Plasmid</keyword>
<evidence type="ECO:0000313" key="2">
    <source>
        <dbReference type="Proteomes" id="UP000272010"/>
    </source>
</evidence>
<accession>A0A386UU51</accession>
<dbReference type="AlphaFoldDB" id="A0A386UU51"/>
<dbReference type="RefSeq" id="WP_158595053.1">
    <property type="nucleotide sequence ID" value="NZ_CALTWI010000045.1"/>
</dbReference>
<reference evidence="2" key="1">
    <citation type="submission" date="2018-07" db="EMBL/GenBank/DDBJ databases">
        <title>Genome Structure of the Opportunistic Pathogen Paracoccus yeei (Alphaproteobacteria) and Identification of Putative Virulence Factors.</title>
        <authorList>
            <person name="Lasek R."/>
            <person name="Szuplewska M."/>
            <person name="Mitura M."/>
            <person name="Decewicz P."/>
            <person name="Chmielowska C."/>
            <person name="Pawlot A."/>
            <person name="Sentkowska D."/>
            <person name="Czarnecki J."/>
            <person name="Bartosik D."/>
        </authorList>
    </citation>
    <scope>NUCLEOTIDE SEQUENCE [LARGE SCALE GENOMIC DNA]</scope>
    <source>
        <strain evidence="2">CCUG 32053</strain>
        <plasmid evidence="2">pyee5</plasmid>
    </source>
</reference>
<sequence length="55" mass="6332">MTTYEVREDPDDLPIICATLAEAERRGRRRAASLGIEILIYEMHPERGERFIGTI</sequence>